<organism evidence="2 3">
    <name type="scientific">Diaporthe ampelina</name>
    <dbReference type="NCBI Taxonomy" id="1214573"/>
    <lineage>
        <taxon>Eukaryota</taxon>
        <taxon>Fungi</taxon>
        <taxon>Dikarya</taxon>
        <taxon>Ascomycota</taxon>
        <taxon>Pezizomycotina</taxon>
        <taxon>Sordariomycetes</taxon>
        <taxon>Sordariomycetidae</taxon>
        <taxon>Diaporthales</taxon>
        <taxon>Diaporthaceae</taxon>
        <taxon>Diaporthe</taxon>
    </lineage>
</organism>
<reference evidence="2 3" key="2">
    <citation type="submission" date="2015-05" db="EMBL/GenBank/DDBJ databases">
        <authorList>
            <person name="Morales-Cruz A."/>
            <person name="Amrine K.C."/>
            <person name="Cantu D."/>
        </authorList>
    </citation>
    <scope>NUCLEOTIDE SEQUENCE [LARGE SCALE GENOMIC DNA]</scope>
    <source>
        <strain evidence="2">DA912</strain>
    </source>
</reference>
<feature type="signal peptide" evidence="1">
    <location>
        <begin position="1"/>
        <end position="20"/>
    </location>
</feature>
<dbReference type="AlphaFoldDB" id="A0A0G2FCY0"/>
<sequence length="195" mass="21882">MRTFFILMGILLAFLGMVSASPIGTPATPEDATCLSLGPRRNSFSDLPSHVSTYNWGQPWNAVTKFVIANDPDTGGDAIIYTQEEIYNAMQVKIMRFYSVPVIPVRRVCGCNYWARQHDPNDPGHGKLSFGIDMQFYVQWPWVEGDADHRCMAAAVEAGSCWRSNVKSLNGKWCRNVYWKPNPPPSEWSIDMGTA</sequence>
<evidence type="ECO:0000313" key="2">
    <source>
        <dbReference type="EMBL" id="KKY32001.1"/>
    </source>
</evidence>
<gene>
    <name evidence="2" type="ORF">UCDDA912_g08057</name>
</gene>
<dbReference type="OrthoDB" id="3857075at2759"/>
<dbReference type="Proteomes" id="UP000034680">
    <property type="component" value="Unassembled WGS sequence"/>
</dbReference>
<keyword evidence="3" id="KW-1185">Reference proteome</keyword>
<reference evidence="2 3" key="1">
    <citation type="submission" date="2015-05" db="EMBL/GenBank/DDBJ databases">
        <title>Distinctive expansion of gene families associated with plant cell wall degradation and secondary metabolism in the genomes of grapevine trunk pathogens.</title>
        <authorList>
            <person name="Lawrence D.P."/>
            <person name="Travadon R."/>
            <person name="Rolshausen P.E."/>
            <person name="Baumgartner K."/>
        </authorList>
    </citation>
    <scope>NUCLEOTIDE SEQUENCE [LARGE SCALE GENOMIC DNA]</scope>
    <source>
        <strain evidence="2">DA912</strain>
    </source>
</reference>
<feature type="chain" id="PRO_5002544038" evidence="1">
    <location>
        <begin position="21"/>
        <end position="195"/>
    </location>
</feature>
<keyword evidence="1" id="KW-0732">Signal</keyword>
<proteinExistence type="predicted"/>
<evidence type="ECO:0000313" key="3">
    <source>
        <dbReference type="Proteomes" id="UP000034680"/>
    </source>
</evidence>
<name>A0A0G2FCY0_9PEZI</name>
<dbReference type="EMBL" id="LCUC01000350">
    <property type="protein sequence ID" value="KKY32001.1"/>
    <property type="molecule type" value="Genomic_DNA"/>
</dbReference>
<accession>A0A0G2FCY0</accession>
<comment type="caution">
    <text evidence="2">The sequence shown here is derived from an EMBL/GenBank/DDBJ whole genome shotgun (WGS) entry which is preliminary data.</text>
</comment>
<protein>
    <submittedName>
        <fullName evidence="2">Uncharacterized protein</fullName>
    </submittedName>
</protein>
<evidence type="ECO:0000256" key="1">
    <source>
        <dbReference type="SAM" id="SignalP"/>
    </source>
</evidence>